<dbReference type="InterPro" id="IPR012505">
    <property type="entry name" value="YbbR"/>
</dbReference>
<dbReference type="PANTHER" id="PTHR37804">
    <property type="entry name" value="CDAA REGULATORY PROTEIN CDAR"/>
    <property type="match status" value="1"/>
</dbReference>
<protein>
    <recommendedName>
        <fullName evidence="4">YbbR-like domain-containing protein</fullName>
    </recommendedName>
</protein>
<comment type="caution">
    <text evidence="2">The sequence shown here is derived from an EMBL/GenBank/DDBJ whole genome shotgun (WGS) entry which is preliminary data.</text>
</comment>
<evidence type="ECO:0000256" key="1">
    <source>
        <dbReference type="SAM" id="Phobius"/>
    </source>
</evidence>
<keyword evidence="1" id="KW-0472">Membrane</keyword>
<dbReference type="EMBL" id="JACOOT010000040">
    <property type="protein sequence ID" value="MBC5652894.1"/>
    <property type="molecule type" value="Genomic_DNA"/>
</dbReference>
<dbReference type="InterPro" id="IPR053154">
    <property type="entry name" value="c-di-AMP_regulator"/>
</dbReference>
<dbReference type="AlphaFoldDB" id="A0A8I0DQP1"/>
<dbReference type="Proteomes" id="UP000652847">
    <property type="component" value="Unassembled WGS sequence"/>
</dbReference>
<sequence length="431" mass="46844">MKNTKLTRNFPLKIMSVLIGFLIWFIVVNVDNPVSTKSITIAGDKVELQNTAYVDSANMMCMQDDDPDPIRVTITGERRLLTKITQANITLTADLQQAGSLDTDPVMVPITASCPGISPDNIKVTPQYLSVRLEEKVTQEFLVNVNYGSSQPGKGYEVGSQTASPEKVKITGPKSLINKIDKVNATVDVDGKTKDFSEETELNIIDKNQDSFAGRMSYITIDNTKVVVTTKFWKIRTGVNIGANFVGVPAEGYQVESVTTVPDTVSIAGTDEALDTLKQNDNILWIGGADIDITGETADIEKKVSLKDALPDDVKLTSGTSEDVWVKVSILPLDSHSYGLPSNQVKVNNLDDNLLVTFGTDKIEIRVKATDGNLDEFDIEKVEASVDLSDMSVGSYQIPVTVKLPEGFELLDDVVADVTISEITNADSNNG</sequence>
<organism evidence="2 3">
    <name type="scientific">Blautia segnis</name>
    <dbReference type="NCBI Taxonomy" id="2763030"/>
    <lineage>
        <taxon>Bacteria</taxon>
        <taxon>Bacillati</taxon>
        <taxon>Bacillota</taxon>
        <taxon>Clostridia</taxon>
        <taxon>Lachnospirales</taxon>
        <taxon>Lachnospiraceae</taxon>
        <taxon>Blautia</taxon>
    </lineage>
</organism>
<gene>
    <name evidence="2" type="ORF">H8S54_17800</name>
</gene>
<proteinExistence type="predicted"/>
<dbReference type="Gene3D" id="2.170.120.30">
    <property type="match status" value="2"/>
</dbReference>
<dbReference type="PANTHER" id="PTHR37804:SF1">
    <property type="entry name" value="CDAA REGULATORY PROTEIN CDAR"/>
    <property type="match status" value="1"/>
</dbReference>
<reference evidence="2 3" key="1">
    <citation type="submission" date="2020-08" db="EMBL/GenBank/DDBJ databases">
        <title>Genome public.</title>
        <authorList>
            <person name="Liu C."/>
            <person name="Sun Q."/>
        </authorList>
    </citation>
    <scope>NUCLEOTIDE SEQUENCE [LARGE SCALE GENOMIC DNA]</scope>
    <source>
        <strain evidence="2 3">BX17</strain>
    </source>
</reference>
<name>A0A8I0DQP1_9FIRM</name>
<evidence type="ECO:0000313" key="3">
    <source>
        <dbReference type="Proteomes" id="UP000652847"/>
    </source>
</evidence>
<keyword evidence="3" id="KW-1185">Reference proteome</keyword>
<accession>A0A8I0DQP1</accession>
<dbReference type="Gene3D" id="2.170.120.40">
    <property type="entry name" value="YbbR-like domain"/>
    <property type="match status" value="2"/>
</dbReference>
<keyword evidence="1" id="KW-1133">Transmembrane helix</keyword>
<evidence type="ECO:0000313" key="2">
    <source>
        <dbReference type="EMBL" id="MBC5652894.1"/>
    </source>
</evidence>
<feature type="transmembrane region" description="Helical" evidence="1">
    <location>
        <begin position="12"/>
        <end position="30"/>
    </location>
</feature>
<evidence type="ECO:0008006" key="4">
    <source>
        <dbReference type="Google" id="ProtNLM"/>
    </source>
</evidence>
<keyword evidence="1" id="KW-0812">Transmembrane</keyword>
<dbReference type="Pfam" id="PF07949">
    <property type="entry name" value="YbbR"/>
    <property type="match status" value="3"/>
</dbReference>
<dbReference type="RefSeq" id="WP_173765185.1">
    <property type="nucleotide sequence ID" value="NZ_JACOOT010000040.1"/>
</dbReference>